<dbReference type="WBParaSite" id="jg13870">
    <property type="protein sequence ID" value="jg13870"/>
    <property type="gene ID" value="jg13870"/>
</dbReference>
<accession>A0A915CZA3</accession>
<dbReference type="Proteomes" id="UP000887574">
    <property type="component" value="Unplaced"/>
</dbReference>
<protein>
    <submittedName>
        <fullName evidence="2">Uncharacterized protein</fullName>
    </submittedName>
</protein>
<proteinExistence type="predicted"/>
<reference evidence="2" key="1">
    <citation type="submission" date="2022-11" db="UniProtKB">
        <authorList>
            <consortium name="WormBaseParasite"/>
        </authorList>
    </citation>
    <scope>IDENTIFICATION</scope>
</reference>
<evidence type="ECO:0000313" key="2">
    <source>
        <dbReference type="WBParaSite" id="jg13870"/>
    </source>
</evidence>
<organism evidence="1 2">
    <name type="scientific">Ditylenchus dipsaci</name>
    <dbReference type="NCBI Taxonomy" id="166011"/>
    <lineage>
        <taxon>Eukaryota</taxon>
        <taxon>Metazoa</taxon>
        <taxon>Ecdysozoa</taxon>
        <taxon>Nematoda</taxon>
        <taxon>Chromadorea</taxon>
        <taxon>Rhabditida</taxon>
        <taxon>Tylenchina</taxon>
        <taxon>Tylenchomorpha</taxon>
        <taxon>Sphaerularioidea</taxon>
        <taxon>Anguinidae</taxon>
        <taxon>Anguininae</taxon>
        <taxon>Ditylenchus</taxon>
    </lineage>
</organism>
<sequence length="276" mass="31359">MSLTWLADTWIAEVEVVMCLLHCAAILAIDCEREDLLRLCIHTNTLSICRQLMYCVLWVTIGAMQIADIRDGAKHDIDLTECVYPLFPAIPPVAFAAFLYCVRSNVKKSLPISENLFRPIPDSRQQATDVELQNVGGPDHIISYNINGQVEVAPAAESNELDQGLPNKWNGRQEMNQLNKQNSVRTPVQPQKQPSVLYNRPVTAIPVAVNFVRDTTPNPNSRKFSWSRSWRISPNGQLNMQIYDRKRGQKVETKQLSPEEMAAWRVTPVPYEFRRG</sequence>
<evidence type="ECO:0000313" key="1">
    <source>
        <dbReference type="Proteomes" id="UP000887574"/>
    </source>
</evidence>
<keyword evidence="1" id="KW-1185">Reference proteome</keyword>
<name>A0A915CZA3_9BILA</name>
<dbReference type="AlphaFoldDB" id="A0A915CZA3"/>